<sequence>MDCCHCIKLIHFSRVCLKAVNKITQHENKTNTISESILNIHYRVSSFTGMVNNTLALYSVQLAFHVFIENRGHMTDCANNHIKTKGVAHFKAMFGENTYNLLLVTTDLKDEPIFG</sequence>
<dbReference type="AlphaFoldDB" id="A0A0C2JR22"/>
<name>A0A0C2JR22_THEKT</name>
<dbReference type="EMBL" id="JWZT01001610">
    <property type="protein sequence ID" value="KII71853.1"/>
    <property type="molecule type" value="Genomic_DNA"/>
</dbReference>
<accession>A0A0C2JR22</accession>
<proteinExistence type="predicted"/>
<reference evidence="1 2" key="1">
    <citation type="journal article" date="2014" name="Genome Biol. Evol.">
        <title>The genome of the myxosporean Thelohanellus kitauei shows adaptations to nutrient acquisition within its fish host.</title>
        <authorList>
            <person name="Yang Y."/>
            <person name="Xiong J."/>
            <person name="Zhou Z."/>
            <person name="Huo F."/>
            <person name="Miao W."/>
            <person name="Ran C."/>
            <person name="Liu Y."/>
            <person name="Zhang J."/>
            <person name="Feng J."/>
            <person name="Wang M."/>
            <person name="Wang M."/>
            <person name="Wang L."/>
            <person name="Yao B."/>
        </authorList>
    </citation>
    <scope>NUCLEOTIDE SEQUENCE [LARGE SCALE GENOMIC DNA]</scope>
    <source>
        <strain evidence="1">Wuqing</strain>
    </source>
</reference>
<organism evidence="1 2">
    <name type="scientific">Thelohanellus kitauei</name>
    <name type="common">Myxosporean</name>
    <dbReference type="NCBI Taxonomy" id="669202"/>
    <lineage>
        <taxon>Eukaryota</taxon>
        <taxon>Metazoa</taxon>
        <taxon>Cnidaria</taxon>
        <taxon>Myxozoa</taxon>
        <taxon>Myxosporea</taxon>
        <taxon>Bivalvulida</taxon>
        <taxon>Platysporina</taxon>
        <taxon>Myxobolidae</taxon>
        <taxon>Thelohanellus</taxon>
    </lineage>
</organism>
<comment type="caution">
    <text evidence="1">The sequence shown here is derived from an EMBL/GenBank/DDBJ whole genome shotgun (WGS) entry which is preliminary data.</text>
</comment>
<evidence type="ECO:0000313" key="2">
    <source>
        <dbReference type="Proteomes" id="UP000031668"/>
    </source>
</evidence>
<keyword evidence="2" id="KW-1185">Reference proteome</keyword>
<gene>
    <name evidence="1" type="ORF">RF11_01398</name>
</gene>
<evidence type="ECO:0000313" key="1">
    <source>
        <dbReference type="EMBL" id="KII71853.1"/>
    </source>
</evidence>
<dbReference type="Proteomes" id="UP000031668">
    <property type="component" value="Unassembled WGS sequence"/>
</dbReference>
<protein>
    <submittedName>
        <fullName evidence="1">Uncharacterized protein</fullName>
    </submittedName>
</protein>